<name>A0AAD7DY32_9AGAR</name>
<protein>
    <submittedName>
        <fullName evidence="2">Uncharacterized protein</fullName>
    </submittedName>
</protein>
<evidence type="ECO:0000313" key="3">
    <source>
        <dbReference type="Proteomes" id="UP001215598"/>
    </source>
</evidence>
<reference evidence="2" key="1">
    <citation type="submission" date="2023-03" db="EMBL/GenBank/DDBJ databases">
        <title>Massive genome expansion in bonnet fungi (Mycena s.s.) driven by repeated elements and novel gene families across ecological guilds.</title>
        <authorList>
            <consortium name="Lawrence Berkeley National Laboratory"/>
            <person name="Harder C.B."/>
            <person name="Miyauchi S."/>
            <person name="Viragh M."/>
            <person name="Kuo A."/>
            <person name="Thoen E."/>
            <person name="Andreopoulos B."/>
            <person name="Lu D."/>
            <person name="Skrede I."/>
            <person name="Drula E."/>
            <person name="Henrissat B."/>
            <person name="Morin E."/>
            <person name="Kohler A."/>
            <person name="Barry K."/>
            <person name="LaButti K."/>
            <person name="Morin E."/>
            <person name="Salamov A."/>
            <person name="Lipzen A."/>
            <person name="Mereny Z."/>
            <person name="Hegedus B."/>
            <person name="Baldrian P."/>
            <person name="Stursova M."/>
            <person name="Weitz H."/>
            <person name="Taylor A."/>
            <person name="Grigoriev I.V."/>
            <person name="Nagy L.G."/>
            <person name="Martin F."/>
            <person name="Kauserud H."/>
        </authorList>
    </citation>
    <scope>NUCLEOTIDE SEQUENCE</scope>
    <source>
        <strain evidence="2">CBHHK182m</strain>
    </source>
</reference>
<accession>A0AAD7DY32</accession>
<evidence type="ECO:0000256" key="1">
    <source>
        <dbReference type="SAM" id="MobiDB-lite"/>
    </source>
</evidence>
<comment type="caution">
    <text evidence="2">The sequence shown here is derived from an EMBL/GenBank/DDBJ whole genome shotgun (WGS) entry which is preliminary data.</text>
</comment>
<gene>
    <name evidence="2" type="ORF">B0H16DRAFT_1902891</name>
</gene>
<dbReference type="EMBL" id="JARKIB010000548">
    <property type="protein sequence ID" value="KAJ7700624.1"/>
    <property type="molecule type" value="Genomic_DNA"/>
</dbReference>
<dbReference type="AlphaFoldDB" id="A0AAD7DY32"/>
<keyword evidence="3" id="KW-1185">Reference proteome</keyword>
<evidence type="ECO:0000313" key="2">
    <source>
        <dbReference type="EMBL" id="KAJ7700624.1"/>
    </source>
</evidence>
<dbReference type="Proteomes" id="UP001215598">
    <property type="component" value="Unassembled WGS sequence"/>
</dbReference>
<organism evidence="2 3">
    <name type="scientific">Mycena metata</name>
    <dbReference type="NCBI Taxonomy" id="1033252"/>
    <lineage>
        <taxon>Eukaryota</taxon>
        <taxon>Fungi</taxon>
        <taxon>Dikarya</taxon>
        <taxon>Basidiomycota</taxon>
        <taxon>Agaricomycotina</taxon>
        <taxon>Agaricomycetes</taxon>
        <taxon>Agaricomycetidae</taxon>
        <taxon>Agaricales</taxon>
        <taxon>Marasmiineae</taxon>
        <taxon>Mycenaceae</taxon>
        <taxon>Mycena</taxon>
    </lineage>
</organism>
<sequence>MGLLVVELVAVAVGRGRSALEADHRAAGIPLSGRVLHVCHYLPVQATLNRSHSTHEAPLTPPPEADSPVLEDKTDDVWTPVPCYGHAAMISGIRSLAPRHWLHRRHPCRPTRRAALLFHRVPAAALSAAADPE</sequence>
<proteinExistence type="predicted"/>
<feature type="region of interest" description="Disordered" evidence="1">
    <location>
        <begin position="52"/>
        <end position="72"/>
    </location>
</feature>